<keyword evidence="3" id="KW-1185">Reference proteome</keyword>
<evidence type="ECO:0000313" key="2">
    <source>
        <dbReference type="EMBL" id="TKW56742.1"/>
    </source>
</evidence>
<evidence type="ECO:0000313" key="3">
    <source>
        <dbReference type="Proteomes" id="UP000310108"/>
    </source>
</evidence>
<protein>
    <submittedName>
        <fullName evidence="2">Uncharacterized protein</fullName>
    </submittedName>
</protein>
<name>A0A4U6XM61_9PEZI</name>
<reference evidence="2 3" key="1">
    <citation type="journal article" date="2019" name="PLoS ONE">
        <title>Comparative genome analysis indicates high evolutionary potential of pathogenicity genes in Colletotrichum tanaceti.</title>
        <authorList>
            <person name="Lelwala R.V."/>
            <person name="Korhonen P.K."/>
            <person name="Young N.D."/>
            <person name="Scott J.B."/>
            <person name="Ades P.A."/>
            <person name="Gasser R.B."/>
            <person name="Taylor P.W.J."/>
        </authorList>
    </citation>
    <scope>NUCLEOTIDE SEQUENCE [LARGE SCALE GENOMIC DNA]</scope>
    <source>
        <strain evidence="2">BRIP57314</strain>
    </source>
</reference>
<proteinExistence type="predicted"/>
<accession>A0A4U6XM61</accession>
<dbReference type="STRING" id="1306861.A0A4U6XM61"/>
<sequence>MNLVDPEMDNTPGVLTSHKQSRKEVRPSPSNYIRATLADERRTTGRAFVLKEVIVADDMFITPRLLKLSCIGLAEELAAFNIRPGQAPP</sequence>
<dbReference type="InterPro" id="IPR036188">
    <property type="entry name" value="FAD/NAD-bd_sf"/>
</dbReference>
<feature type="region of interest" description="Disordered" evidence="1">
    <location>
        <begin position="1"/>
        <end position="28"/>
    </location>
</feature>
<dbReference type="Gene3D" id="3.50.50.60">
    <property type="entry name" value="FAD/NAD(P)-binding domain"/>
    <property type="match status" value="1"/>
</dbReference>
<gene>
    <name evidence="2" type="ORF">CTA1_12379</name>
</gene>
<dbReference type="EMBL" id="PJEX01000059">
    <property type="protein sequence ID" value="TKW56742.1"/>
    <property type="molecule type" value="Genomic_DNA"/>
</dbReference>
<evidence type="ECO:0000256" key="1">
    <source>
        <dbReference type="SAM" id="MobiDB-lite"/>
    </source>
</evidence>
<organism evidence="2 3">
    <name type="scientific">Colletotrichum tanaceti</name>
    <dbReference type="NCBI Taxonomy" id="1306861"/>
    <lineage>
        <taxon>Eukaryota</taxon>
        <taxon>Fungi</taxon>
        <taxon>Dikarya</taxon>
        <taxon>Ascomycota</taxon>
        <taxon>Pezizomycotina</taxon>
        <taxon>Sordariomycetes</taxon>
        <taxon>Hypocreomycetidae</taxon>
        <taxon>Glomerellales</taxon>
        <taxon>Glomerellaceae</taxon>
        <taxon>Colletotrichum</taxon>
        <taxon>Colletotrichum destructivum species complex</taxon>
    </lineage>
</organism>
<comment type="caution">
    <text evidence="2">The sequence shown here is derived from an EMBL/GenBank/DDBJ whole genome shotgun (WGS) entry which is preliminary data.</text>
</comment>
<dbReference type="AlphaFoldDB" id="A0A4U6XM61"/>
<dbReference type="Proteomes" id="UP000310108">
    <property type="component" value="Unassembled WGS sequence"/>
</dbReference>